<keyword evidence="2" id="KW-0732">Signal</keyword>
<dbReference type="KEGG" id="tcu:Tcur_0074"/>
<organism evidence="3 4">
    <name type="scientific">Thermomonospora curvata (strain ATCC 19995 / DSM 43183 / JCM 3096 / KCTC 9072 / NBRC 15933 / NCIMB 10081 / Henssen B9)</name>
    <dbReference type="NCBI Taxonomy" id="471852"/>
    <lineage>
        <taxon>Bacteria</taxon>
        <taxon>Bacillati</taxon>
        <taxon>Actinomycetota</taxon>
        <taxon>Actinomycetes</taxon>
        <taxon>Streptosporangiales</taxon>
        <taxon>Thermomonosporaceae</taxon>
        <taxon>Thermomonospora</taxon>
    </lineage>
</organism>
<keyword evidence="1" id="KW-0472">Membrane</keyword>
<feature type="transmembrane region" description="Helical" evidence="1">
    <location>
        <begin position="170"/>
        <end position="194"/>
    </location>
</feature>
<keyword evidence="4" id="KW-1185">Reference proteome</keyword>
<sequence>MKTFATSITVGVLGLSVWTAPLANADGSSVTGPQGQTLTVSKAAGLSPDGEKITVTGRGYDPNKGIYVAFCKDNGPDKAPSPCGGGADTSGSTGGSVWVSSNPPPYGKSLVVPYGPGGSFEVTINVSPKISDEVDCTKTKCVVATRADHTRSGDRTQDVRIPIAFDEGGLPVPLIAGGAAAVAVIAVAGGALLIRRRSRAAAAAPADGGAGGDR</sequence>
<evidence type="ECO:0000313" key="4">
    <source>
        <dbReference type="Proteomes" id="UP000001918"/>
    </source>
</evidence>
<evidence type="ECO:0000313" key="3">
    <source>
        <dbReference type="EMBL" id="ACY95682.1"/>
    </source>
</evidence>
<feature type="signal peptide" evidence="2">
    <location>
        <begin position="1"/>
        <end position="25"/>
    </location>
</feature>
<evidence type="ECO:0000256" key="1">
    <source>
        <dbReference type="SAM" id="Phobius"/>
    </source>
</evidence>
<dbReference type="EMBL" id="CP001738">
    <property type="protein sequence ID" value="ACY95682.1"/>
    <property type="molecule type" value="Genomic_DNA"/>
</dbReference>
<evidence type="ECO:0000256" key="2">
    <source>
        <dbReference type="SAM" id="SignalP"/>
    </source>
</evidence>
<dbReference type="Proteomes" id="UP000001918">
    <property type="component" value="Chromosome"/>
</dbReference>
<dbReference type="STRING" id="471852.Tcur_0074"/>
<dbReference type="OrthoDB" id="4175021at2"/>
<protein>
    <recommendedName>
        <fullName evidence="5">LPXTG-motif cell wall anchor domain protein</fullName>
    </recommendedName>
</protein>
<dbReference type="InterPro" id="IPR027273">
    <property type="entry name" value="Neocarzinostatin-like"/>
</dbReference>
<keyword evidence="1" id="KW-1133">Transmembrane helix</keyword>
<keyword evidence="1" id="KW-0812">Transmembrane</keyword>
<evidence type="ECO:0008006" key="5">
    <source>
        <dbReference type="Google" id="ProtNLM"/>
    </source>
</evidence>
<name>D1ADH2_THECD</name>
<dbReference type="Gene3D" id="2.60.40.230">
    <property type="entry name" value="Neocarzinostatin-like"/>
    <property type="match status" value="1"/>
</dbReference>
<feature type="chain" id="PRO_5003019699" description="LPXTG-motif cell wall anchor domain protein" evidence="2">
    <location>
        <begin position="26"/>
        <end position="214"/>
    </location>
</feature>
<dbReference type="SUPFAM" id="SSF49319">
    <property type="entry name" value="Actinoxanthin-like"/>
    <property type="match status" value="1"/>
</dbReference>
<reference evidence="3 4" key="1">
    <citation type="journal article" date="2011" name="Stand. Genomic Sci.">
        <title>Complete genome sequence of Thermomonospora curvata type strain (B9).</title>
        <authorList>
            <person name="Chertkov O."/>
            <person name="Sikorski J."/>
            <person name="Nolan M."/>
            <person name="Lapidus A."/>
            <person name="Lucas S."/>
            <person name="Del Rio T.G."/>
            <person name="Tice H."/>
            <person name="Cheng J.F."/>
            <person name="Goodwin L."/>
            <person name="Pitluck S."/>
            <person name="Liolios K."/>
            <person name="Ivanova N."/>
            <person name="Mavromatis K."/>
            <person name="Mikhailova N."/>
            <person name="Ovchinnikova G."/>
            <person name="Pati A."/>
            <person name="Chen A."/>
            <person name="Palaniappan K."/>
            <person name="Djao O.D."/>
            <person name="Land M."/>
            <person name="Hauser L."/>
            <person name="Chang Y.J."/>
            <person name="Jeffries C.D."/>
            <person name="Brettin T."/>
            <person name="Han C."/>
            <person name="Detter J.C."/>
            <person name="Rohde M."/>
            <person name="Goker M."/>
            <person name="Woyke T."/>
            <person name="Bristow J."/>
            <person name="Eisen J.A."/>
            <person name="Markowitz V."/>
            <person name="Hugenholtz P."/>
            <person name="Klenk H.P."/>
            <person name="Kyrpides N.C."/>
        </authorList>
    </citation>
    <scope>NUCLEOTIDE SEQUENCE [LARGE SCALE GENOMIC DNA]</scope>
    <source>
        <strain evidence="4">ATCC 19995 / DSM 43183 / JCM 3096 / KCTC 9072 / NBRC 15933 / NCIMB 10081 / Henssen B9</strain>
    </source>
</reference>
<accession>D1ADH2</accession>
<proteinExistence type="predicted"/>
<dbReference type="HOGENOM" id="CLU_092392_0_0_11"/>
<gene>
    <name evidence="3" type="ordered locus">Tcur_0074</name>
</gene>
<dbReference type="eggNOG" id="COG3391">
    <property type="taxonomic scope" value="Bacteria"/>
</dbReference>
<dbReference type="AlphaFoldDB" id="D1ADH2"/>